<dbReference type="RefSeq" id="WP_046521544.1">
    <property type="nucleotide sequence ID" value="NZ_LAVS01000098.1"/>
</dbReference>
<gene>
    <name evidence="2" type="ORF">EIK76_01260</name>
</gene>
<accession>A0A3P3QR12</accession>
<dbReference type="EMBL" id="RRCF01000001">
    <property type="protein sequence ID" value="RRJ22743.1"/>
    <property type="molecule type" value="Genomic_DNA"/>
</dbReference>
<dbReference type="InterPro" id="IPR009228">
    <property type="entry name" value="Capsid_scaffold_GpO"/>
</dbReference>
<dbReference type="AlphaFoldDB" id="A0A3P3QR12"/>
<name>A0A3P3QR12_9GAMM</name>
<dbReference type="OrthoDB" id="5625143at2"/>
<feature type="region of interest" description="Disordered" evidence="1">
    <location>
        <begin position="221"/>
        <end position="262"/>
    </location>
</feature>
<feature type="compositionally biased region" description="Basic and acidic residues" evidence="1">
    <location>
        <begin position="221"/>
        <end position="242"/>
    </location>
</feature>
<organism evidence="2 3">
    <name type="scientific">Rheinheimera mesophila</name>
    <dbReference type="NCBI Taxonomy" id="1547515"/>
    <lineage>
        <taxon>Bacteria</taxon>
        <taxon>Pseudomonadati</taxon>
        <taxon>Pseudomonadota</taxon>
        <taxon>Gammaproteobacteria</taxon>
        <taxon>Chromatiales</taxon>
        <taxon>Chromatiaceae</taxon>
        <taxon>Rheinheimera</taxon>
    </lineage>
</organism>
<keyword evidence="3" id="KW-1185">Reference proteome</keyword>
<reference evidence="2 3" key="1">
    <citation type="submission" date="2018-11" db="EMBL/GenBank/DDBJ databases">
        <title>Draft genome analysis of Rheinheimera mesophila isolated from an industrial waste site.</title>
        <authorList>
            <person name="Yu Q."/>
            <person name="Qi Y."/>
            <person name="Zhang H."/>
            <person name="Lu Y."/>
            <person name="Pu J."/>
        </authorList>
    </citation>
    <scope>NUCLEOTIDE SEQUENCE [LARGE SCALE GENOMIC DNA]</scope>
    <source>
        <strain evidence="2 3">IITR13</strain>
    </source>
</reference>
<sequence>MPKQTGWVIAATEGATVDGRIISAQWINDMAAQYSPDEYTALIWPEHFRSSWGPYEGKNWGTVDEVKAAKEGGKLRLFVKLTANDYLLEANKDGQKLFMSIEPNVDYKGTGKAYLQGIAVTDSPASTGTTRLKFSVGDTKHDYEVSQLEVLLNTDFIKDQSEPTDKNYSAKEKGLFAVLADYFKTFKTPDPATDPTEDEEMKQEQFDALMQKVGGIETKVNELETKFSKGPEGDKPKGKEGESTAENEDDKGGDKSGAGFNADQFNKLNESITGLVQKVEGLETKFAKMSAEVPGQEPDPAGAGETVQVV</sequence>
<proteinExistence type="predicted"/>
<evidence type="ECO:0000313" key="2">
    <source>
        <dbReference type="EMBL" id="RRJ22743.1"/>
    </source>
</evidence>
<comment type="caution">
    <text evidence="2">The sequence shown here is derived from an EMBL/GenBank/DDBJ whole genome shotgun (WGS) entry which is preliminary data.</text>
</comment>
<feature type="region of interest" description="Disordered" evidence="1">
    <location>
        <begin position="289"/>
        <end position="310"/>
    </location>
</feature>
<evidence type="ECO:0000256" key="1">
    <source>
        <dbReference type="SAM" id="MobiDB-lite"/>
    </source>
</evidence>
<dbReference type="Pfam" id="PF05929">
    <property type="entry name" value="Phage_GPO"/>
    <property type="match status" value="1"/>
</dbReference>
<evidence type="ECO:0000313" key="3">
    <source>
        <dbReference type="Proteomes" id="UP000276260"/>
    </source>
</evidence>
<dbReference type="Proteomes" id="UP000276260">
    <property type="component" value="Unassembled WGS sequence"/>
</dbReference>
<protein>
    <submittedName>
        <fullName evidence="2">Capsid protein</fullName>
    </submittedName>
</protein>